<evidence type="ECO:0000256" key="4">
    <source>
        <dbReference type="SAM" id="MobiDB-lite"/>
    </source>
</evidence>
<evidence type="ECO:0000259" key="5">
    <source>
        <dbReference type="PROSITE" id="PS51774"/>
    </source>
</evidence>
<dbReference type="InterPro" id="IPR051861">
    <property type="entry name" value="NET_actin-binding_domain"/>
</dbReference>
<evidence type="ECO:0000313" key="7">
    <source>
        <dbReference type="Proteomes" id="UP000594263"/>
    </source>
</evidence>
<feature type="compositionally biased region" description="Pro residues" evidence="4">
    <location>
        <begin position="254"/>
        <end position="266"/>
    </location>
</feature>
<dbReference type="PANTHER" id="PTHR32258:SF26">
    <property type="entry name" value="KINASE INTERACTING (KIP1-LIKE) FAMILY PROTEIN"/>
    <property type="match status" value="1"/>
</dbReference>
<dbReference type="Pfam" id="PF07765">
    <property type="entry name" value="KIP1"/>
    <property type="match status" value="1"/>
</dbReference>
<comment type="similarity">
    <text evidence="2">Belongs to the NET family.</text>
</comment>
<evidence type="ECO:0000256" key="1">
    <source>
        <dbReference type="ARBA" id="ARBA00023054"/>
    </source>
</evidence>
<dbReference type="EnsemblPlants" id="Kaladp0036s0061.1.v1.1">
    <property type="protein sequence ID" value="Kaladp0036s0061.1.v1.1.CDS.1"/>
    <property type="gene ID" value="Kaladp0036s0061.v1.1"/>
</dbReference>
<organism evidence="6 7">
    <name type="scientific">Kalanchoe fedtschenkoi</name>
    <name type="common">Lavender scallops</name>
    <name type="synonym">South American air plant</name>
    <dbReference type="NCBI Taxonomy" id="63787"/>
    <lineage>
        <taxon>Eukaryota</taxon>
        <taxon>Viridiplantae</taxon>
        <taxon>Streptophyta</taxon>
        <taxon>Embryophyta</taxon>
        <taxon>Tracheophyta</taxon>
        <taxon>Spermatophyta</taxon>
        <taxon>Magnoliopsida</taxon>
        <taxon>eudicotyledons</taxon>
        <taxon>Gunneridae</taxon>
        <taxon>Pentapetalae</taxon>
        <taxon>Saxifragales</taxon>
        <taxon>Crassulaceae</taxon>
        <taxon>Kalanchoe</taxon>
    </lineage>
</organism>
<dbReference type="AlphaFoldDB" id="A0A7N0TG92"/>
<proteinExistence type="inferred from homology"/>
<feature type="region of interest" description="Disordered" evidence="4">
    <location>
        <begin position="94"/>
        <end position="123"/>
    </location>
</feature>
<protein>
    <recommendedName>
        <fullName evidence="5">NAB domain-containing protein</fullName>
    </recommendedName>
</protein>
<accession>A0A7N0TG92</accession>
<dbReference type="PANTHER" id="PTHR32258">
    <property type="entry name" value="PROTEIN NETWORKED 4A"/>
    <property type="match status" value="1"/>
</dbReference>
<feature type="coiled-coil region" evidence="3">
    <location>
        <begin position="190"/>
        <end position="247"/>
    </location>
</feature>
<name>A0A7N0TG92_KALFE</name>
<feature type="compositionally biased region" description="Low complexity" evidence="4">
    <location>
        <begin position="110"/>
        <end position="123"/>
    </location>
</feature>
<dbReference type="GO" id="GO:0003779">
    <property type="term" value="F:actin binding"/>
    <property type="evidence" value="ECO:0007669"/>
    <property type="project" value="InterPro"/>
</dbReference>
<evidence type="ECO:0000256" key="2">
    <source>
        <dbReference type="ARBA" id="ARBA00038006"/>
    </source>
</evidence>
<keyword evidence="1 3" id="KW-0175">Coiled coil</keyword>
<feature type="region of interest" description="Disordered" evidence="4">
    <location>
        <begin position="252"/>
        <end position="280"/>
    </location>
</feature>
<dbReference type="PROSITE" id="PS51774">
    <property type="entry name" value="NAB"/>
    <property type="match status" value="1"/>
</dbReference>
<dbReference type="InterPro" id="IPR011684">
    <property type="entry name" value="NAB"/>
</dbReference>
<sequence>MEDRIKQLITEEDASAGAADTFAERADAYYRRRPRLMALLHDLYNEYVSLADRYTRALTKLNNHNNMMHYNASPPTLTSSFYLNDEGCLSDAESTLSYQPTPHVTPPSSHPNKAYNSSSSSSSSLQSAVDGDVVAELVMKCVEFDFLKHEMEAAARESCRKVELQKSLLEVLESERLVLLGENSRLGYRAEVLAEEKKAAVAENAFLKRRAHQLARCVMSIQEDQRAAVLSRQIEDLQRQVYALERRNDKILFTPPPQLPTPPPVSVPQAGGGGRRDGKKWSWWSRLKKIGVGPCGLCSNPVHVVQLG</sequence>
<dbReference type="Proteomes" id="UP000594263">
    <property type="component" value="Unplaced"/>
</dbReference>
<keyword evidence="7" id="KW-1185">Reference proteome</keyword>
<dbReference type="Gramene" id="Kaladp0036s0061.1.v1.1">
    <property type="protein sequence ID" value="Kaladp0036s0061.1.v1.1.CDS.1"/>
    <property type="gene ID" value="Kaladp0036s0061.v1.1"/>
</dbReference>
<feature type="domain" description="NAB" evidence="5">
    <location>
        <begin position="1"/>
        <end position="61"/>
    </location>
</feature>
<evidence type="ECO:0000313" key="6">
    <source>
        <dbReference type="EnsemblPlants" id="Kaladp0036s0061.1.v1.1.CDS.1"/>
    </source>
</evidence>
<dbReference type="OMA" id="HEMSIME"/>
<evidence type="ECO:0000256" key="3">
    <source>
        <dbReference type="SAM" id="Coils"/>
    </source>
</evidence>
<reference evidence="6" key="1">
    <citation type="submission" date="2021-01" db="UniProtKB">
        <authorList>
            <consortium name="EnsemblPlants"/>
        </authorList>
    </citation>
    <scope>IDENTIFICATION</scope>
</reference>